<feature type="transmembrane region" description="Helical" evidence="8">
    <location>
        <begin position="12"/>
        <end position="32"/>
    </location>
</feature>
<comment type="similarity">
    <text evidence="2">Belongs to the UPF0073 (Hly-III) family.</text>
</comment>
<evidence type="ECO:0000313" key="10">
    <source>
        <dbReference type="Proteomes" id="UP000007488"/>
    </source>
</evidence>
<dbReference type="HOGENOM" id="CLU_051078_2_1_9"/>
<feature type="binding site" evidence="7">
    <location>
        <position position="62"/>
    </location>
    <ligand>
        <name>Zn(2+)</name>
        <dbReference type="ChEBI" id="CHEBI:29105"/>
    </ligand>
</feature>
<dbReference type="EMBL" id="CP002547">
    <property type="protein sequence ID" value="ADY56778.1"/>
    <property type="molecule type" value="Genomic_DNA"/>
</dbReference>
<evidence type="ECO:0000256" key="6">
    <source>
        <dbReference type="ARBA" id="ARBA00023136"/>
    </source>
</evidence>
<dbReference type="InterPro" id="IPR004254">
    <property type="entry name" value="AdipoR/HlyIII-related"/>
</dbReference>
<dbReference type="KEGG" id="sgy:Sgly_2493"/>
<dbReference type="InterPro" id="IPR005744">
    <property type="entry name" value="Hy-lIII"/>
</dbReference>
<keyword evidence="7" id="KW-0862">Zinc</keyword>
<feature type="transmembrane region" description="Helical" evidence="8">
    <location>
        <begin position="80"/>
        <end position="98"/>
    </location>
</feature>
<evidence type="ECO:0000256" key="8">
    <source>
        <dbReference type="SAM" id="Phobius"/>
    </source>
</evidence>
<reference evidence="10" key="2">
    <citation type="submission" date="2011-02" db="EMBL/GenBank/DDBJ databases">
        <title>The complete genome of Syntrophobotulus glycolicus DSM 8271.</title>
        <authorList>
            <person name="Lucas S."/>
            <person name="Copeland A."/>
            <person name="Lapidus A."/>
            <person name="Bruce D."/>
            <person name="Goodwin L."/>
            <person name="Pitluck S."/>
            <person name="Kyrpides N."/>
            <person name="Mavromatis K."/>
            <person name="Pagani I."/>
            <person name="Ivanova N."/>
            <person name="Mikhailova N."/>
            <person name="Chertkov O."/>
            <person name="Held B."/>
            <person name="Detter J.C."/>
            <person name="Tapia R."/>
            <person name="Han C."/>
            <person name="Land M."/>
            <person name="Hauser L."/>
            <person name="Markowitz V."/>
            <person name="Cheng J.-F."/>
            <person name="Hugenholtz P."/>
            <person name="Woyke T."/>
            <person name="Wu D."/>
            <person name="Spring S."/>
            <person name="Schroeder M."/>
            <person name="Brambilla E."/>
            <person name="Klenk H.-P."/>
            <person name="Eisen J.A."/>
        </authorList>
    </citation>
    <scope>NUCLEOTIDE SEQUENCE [LARGE SCALE GENOMIC DNA]</scope>
    <source>
        <strain evidence="10">DSM 8271 / FlGlyR</strain>
    </source>
</reference>
<keyword evidence="6 8" id="KW-0472">Membrane</keyword>
<name>F0SVZ4_SYNGF</name>
<evidence type="ECO:0000256" key="4">
    <source>
        <dbReference type="ARBA" id="ARBA00022692"/>
    </source>
</evidence>
<feature type="transmembrane region" description="Helical" evidence="8">
    <location>
        <begin position="130"/>
        <end position="152"/>
    </location>
</feature>
<dbReference type="PANTHER" id="PTHR20855">
    <property type="entry name" value="ADIPOR/PROGESTIN RECEPTOR-RELATED"/>
    <property type="match status" value="1"/>
</dbReference>
<dbReference type="PANTHER" id="PTHR20855:SF3">
    <property type="entry name" value="LD03007P"/>
    <property type="match status" value="1"/>
</dbReference>
<dbReference type="NCBIfam" id="TIGR01065">
    <property type="entry name" value="hlyIII"/>
    <property type="match status" value="1"/>
</dbReference>
<dbReference type="OrthoDB" id="9813689at2"/>
<keyword evidence="5 8" id="KW-1133">Transmembrane helix</keyword>
<dbReference type="eggNOG" id="COG1272">
    <property type="taxonomic scope" value="Bacteria"/>
</dbReference>
<protein>
    <submittedName>
        <fullName evidence="9">Channel protein, hemolysin III family</fullName>
    </submittedName>
</protein>
<feature type="transmembrane region" description="Helical" evidence="8">
    <location>
        <begin position="38"/>
        <end position="60"/>
    </location>
</feature>
<feature type="binding site" evidence="7">
    <location>
        <position position="191"/>
    </location>
    <ligand>
        <name>Zn(2+)</name>
        <dbReference type="ChEBI" id="CHEBI:29105"/>
    </ligand>
</feature>
<dbReference type="RefSeq" id="WP_013625643.1">
    <property type="nucleotide sequence ID" value="NC_015172.1"/>
</dbReference>
<dbReference type="Proteomes" id="UP000007488">
    <property type="component" value="Chromosome"/>
</dbReference>
<keyword evidence="10" id="KW-1185">Reference proteome</keyword>
<dbReference type="AlphaFoldDB" id="F0SVZ4"/>
<dbReference type="GO" id="GO:0046872">
    <property type="term" value="F:metal ion binding"/>
    <property type="evidence" value="ECO:0007669"/>
    <property type="project" value="UniProtKB-KW"/>
</dbReference>
<comment type="subcellular location">
    <subcellularLocation>
        <location evidence="1">Cell membrane</location>
        <topology evidence="1">Multi-pass membrane protein</topology>
    </subcellularLocation>
</comment>
<dbReference type="Pfam" id="PF03006">
    <property type="entry name" value="HlyIII"/>
    <property type="match status" value="1"/>
</dbReference>
<feature type="transmembrane region" description="Helical" evidence="8">
    <location>
        <begin position="104"/>
        <end position="123"/>
    </location>
</feature>
<evidence type="ECO:0000256" key="7">
    <source>
        <dbReference type="PIRSR" id="PIRSR604254-1"/>
    </source>
</evidence>
<sequence>MLARIREPINAMSHLTGAILSLTGLVFLIVHTADSGSWRQITGALIFGLSLICLYTASTVYHSVKSRERVIRGLRKVDHCMIYVLIAGTYTPVCLVTLHGRLGMGLLITIWSLSLIGIILKLVWLDAPRWLYTSFYLVLGWIAAGFIFPLSQALPGKGVFLLVLGGLFYSAGSVFYALKPKRLCVFKLGFHEIFHLFILAGSLSHYVFVYRYVLV</sequence>
<evidence type="ECO:0000256" key="2">
    <source>
        <dbReference type="ARBA" id="ARBA00008488"/>
    </source>
</evidence>
<feature type="transmembrane region" description="Helical" evidence="8">
    <location>
        <begin position="158"/>
        <end position="178"/>
    </location>
</feature>
<evidence type="ECO:0000256" key="3">
    <source>
        <dbReference type="ARBA" id="ARBA00022475"/>
    </source>
</evidence>
<evidence type="ECO:0000256" key="5">
    <source>
        <dbReference type="ARBA" id="ARBA00022989"/>
    </source>
</evidence>
<keyword evidence="7" id="KW-0479">Metal-binding</keyword>
<proteinExistence type="inferred from homology"/>
<feature type="binding site" evidence="7">
    <location>
        <position position="195"/>
    </location>
    <ligand>
        <name>Zn(2+)</name>
        <dbReference type="ChEBI" id="CHEBI:29105"/>
    </ligand>
</feature>
<dbReference type="GO" id="GO:0005886">
    <property type="term" value="C:plasma membrane"/>
    <property type="evidence" value="ECO:0007669"/>
    <property type="project" value="UniProtKB-SubCell"/>
</dbReference>
<gene>
    <name evidence="9" type="ordered locus">Sgly_2493</name>
</gene>
<keyword evidence="4 8" id="KW-0812">Transmembrane</keyword>
<dbReference type="STRING" id="645991.Sgly_2493"/>
<evidence type="ECO:0000256" key="1">
    <source>
        <dbReference type="ARBA" id="ARBA00004651"/>
    </source>
</evidence>
<dbReference type="GO" id="GO:0140911">
    <property type="term" value="F:pore-forming activity"/>
    <property type="evidence" value="ECO:0007669"/>
    <property type="project" value="InterPro"/>
</dbReference>
<accession>F0SVZ4</accession>
<reference evidence="9 10" key="1">
    <citation type="journal article" date="2011" name="Stand. Genomic Sci.">
        <title>Complete genome sequence of Syntrophobotulus glycolicus type strain (FlGlyR).</title>
        <authorList>
            <person name="Han C."/>
            <person name="Mwirichia R."/>
            <person name="Chertkov O."/>
            <person name="Held B."/>
            <person name="Lapidus A."/>
            <person name="Nolan M."/>
            <person name="Lucas S."/>
            <person name="Hammon N."/>
            <person name="Deshpande S."/>
            <person name="Cheng J.F."/>
            <person name="Tapia R."/>
            <person name="Goodwin L."/>
            <person name="Pitluck S."/>
            <person name="Huntemann M."/>
            <person name="Liolios K."/>
            <person name="Ivanova N."/>
            <person name="Pagani I."/>
            <person name="Mavromatis K."/>
            <person name="Ovchinikova G."/>
            <person name="Pati A."/>
            <person name="Chen A."/>
            <person name="Palaniappan K."/>
            <person name="Land M."/>
            <person name="Hauser L."/>
            <person name="Brambilla E.M."/>
            <person name="Rohde M."/>
            <person name="Spring S."/>
            <person name="Sikorski J."/>
            <person name="Goker M."/>
            <person name="Woyke T."/>
            <person name="Bristow J."/>
            <person name="Eisen J.A."/>
            <person name="Markowitz V."/>
            <person name="Hugenholtz P."/>
            <person name="Kyrpides N.C."/>
            <person name="Klenk H.P."/>
            <person name="Detter J.C."/>
        </authorList>
    </citation>
    <scope>NUCLEOTIDE SEQUENCE [LARGE SCALE GENOMIC DNA]</scope>
    <source>
        <strain evidence="10">DSM 8271 / FlGlyR</strain>
    </source>
</reference>
<keyword evidence="3" id="KW-1003">Cell membrane</keyword>
<feature type="transmembrane region" description="Helical" evidence="8">
    <location>
        <begin position="190"/>
        <end position="213"/>
    </location>
</feature>
<organism evidence="9 10">
    <name type="scientific">Syntrophobotulus glycolicus (strain DSM 8271 / FlGlyR)</name>
    <dbReference type="NCBI Taxonomy" id="645991"/>
    <lineage>
        <taxon>Bacteria</taxon>
        <taxon>Bacillati</taxon>
        <taxon>Bacillota</taxon>
        <taxon>Clostridia</taxon>
        <taxon>Eubacteriales</taxon>
        <taxon>Desulfitobacteriaceae</taxon>
        <taxon>Syntrophobotulus</taxon>
    </lineage>
</organism>
<evidence type="ECO:0000313" key="9">
    <source>
        <dbReference type="EMBL" id="ADY56778.1"/>
    </source>
</evidence>